<dbReference type="Pfam" id="PF23972">
    <property type="entry name" value="DUF7298"/>
    <property type="match status" value="1"/>
</dbReference>
<organism evidence="2 3">
    <name type="scientific">Streptomyces phage phiCAM</name>
    <dbReference type="NCBI Taxonomy" id="1239386"/>
    <lineage>
        <taxon>Viruses</taxon>
        <taxon>Duplodnaviria</taxon>
        <taxon>Heunggongvirae</taxon>
        <taxon>Uroviricota</taxon>
        <taxon>Caudoviricetes</taxon>
        <taxon>Arquatrovirinae</taxon>
        <taxon>Camvirus</taxon>
        <taxon>Camvirus CAM</taxon>
    </lineage>
</organism>
<reference evidence="2 3" key="1">
    <citation type="journal article" date="2012" name="J. Virol.">
        <title>Genome Sequence of a New Streptomyces coelicolor Generalized Transducing Bacteriophage, CAM.</title>
        <authorList>
            <person name="Monson R."/>
            <person name="Salmond G.P."/>
        </authorList>
    </citation>
    <scope>NUCLEOTIDE SEQUENCE [LARGE SCALE GENOMIC DNA]</scope>
</reference>
<dbReference type="GeneID" id="40067573"/>
<dbReference type="OrthoDB" id="21813at10239"/>
<dbReference type="EMBL" id="JX889246">
    <property type="protein sequence ID" value="AFV51344.1"/>
    <property type="molecule type" value="Genomic_DNA"/>
</dbReference>
<keyword evidence="3" id="KW-1185">Reference proteome</keyword>
<evidence type="ECO:0000259" key="1">
    <source>
        <dbReference type="Pfam" id="PF23972"/>
    </source>
</evidence>
<dbReference type="KEGG" id="vg:40067573"/>
<evidence type="ECO:0000313" key="3">
    <source>
        <dbReference type="Proteomes" id="UP000009206"/>
    </source>
</evidence>
<sequence>MGAGLYPPPSNTGSPRGVKFFATIGSTAYVGDTETRAYLATWKAEADRLYRITMNVGSVDTDAVGDVTSGKPWAKNSAIIRGRWAYGTDATVASADAGYMLATVFDDDSQYSSGTTATWHLGGATAGDVSWAITIKSYKAAATYGMVRLLATGGASNLFVEDVGPWPIP</sequence>
<evidence type="ECO:0000313" key="2">
    <source>
        <dbReference type="EMBL" id="AFV51344.1"/>
    </source>
</evidence>
<protein>
    <recommendedName>
        <fullName evidence="1">DUF7298 domain-containing protein</fullName>
    </recommendedName>
</protein>
<dbReference type="InterPro" id="IPR055722">
    <property type="entry name" value="DUF7298"/>
</dbReference>
<feature type="domain" description="DUF7298" evidence="1">
    <location>
        <begin position="1"/>
        <end position="167"/>
    </location>
</feature>
<dbReference type="Proteomes" id="UP000009206">
    <property type="component" value="Segment"/>
</dbReference>
<accession>K4NX41</accession>
<proteinExistence type="predicted"/>
<dbReference type="RefSeq" id="YP_009592103.1">
    <property type="nucleotide sequence ID" value="NC_041856.1"/>
</dbReference>
<name>K4NX41_9CAUD</name>